<dbReference type="InterPro" id="IPR016195">
    <property type="entry name" value="Pol/histidinol_Pase-like"/>
</dbReference>
<dbReference type="SMART" id="SM00481">
    <property type="entry name" value="POLIIIAc"/>
    <property type="match status" value="1"/>
</dbReference>
<gene>
    <name evidence="2" type="ORF">DXZ20_06470</name>
</gene>
<proteinExistence type="predicted"/>
<evidence type="ECO:0000313" key="3">
    <source>
        <dbReference type="Proteomes" id="UP000481033"/>
    </source>
</evidence>
<dbReference type="PANTHER" id="PTHR42924">
    <property type="entry name" value="EXONUCLEASE"/>
    <property type="match status" value="1"/>
</dbReference>
<protein>
    <submittedName>
        <fullName evidence="2">PHP domain-containing protein</fullName>
    </submittedName>
</protein>
<accession>A0A6M0RGE7</accession>
<keyword evidence="3" id="KW-1185">Reference proteome</keyword>
<dbReference type="GO" id="GO:0004534">
    <property type="term" value="F:5'-3' RNA exonuclease activity"/>
    <property type="evidence" value="ECO:0007669"/>
    <property type="project" value="TreeGrafter"/>
</dbReference>
<dbReference type="EMBL" id="QXHD01000004">
    <property type="protein sequence ID" value="NEZ55326.1"/>
    <property type="molecule type" value="Genomic_DNA"/>
</dbReference>
<sequence>MAEPSAYPSSRPLTSQSAQELQQVFQQITHHSCPHHYNFHMHTHCSDGKLSPGELMEQAISLQLKGFSITDHHTIQGYKQACQWLENWRWKHPSTWSASHQAKLPRLWCGVEITSSLLDVDVHILGYAFNPEHAAFKHYLQGGSPSGNDRDAAVVIRAIQAAGGVAVLAHPVRYRRPPEELIPAAAALGIDGVETYYAYDHPPEWRPTPKKTERVQGLADTYDLLSTCGTDSHGMTLTRRV</sequence>
<dbReference type="Proteomes" id="UP000481033">
    <property type="component" value="Unassembled WGS sequence"/>
</dbReference>
<dbReference type="CDD" id="cd07438">
    <property type="entry name" value="PHP_HisPPase_AMP"/>
    <property type="match status" value="1"/>
</dbReference>
<dbReference type="Gene3D" id="3.20.20.140">
    <property type="entry name" value="Metal-dependent hydrolases"/>
    <property type="match status" value="1"/>
</dbReference>
<dbReference type="InterPro" id="IPR003141">
    <property type="entry name" value="Pol/His_phosphatase_N"/>
</dbReference>
<dbReference type="AlphaFoldDB" id="A0A6M0RGE7"/>
<dbReference type="SUPFAM" id="SSF89550">
    <property type="entry name" value="PHP domain-like"/>
    <property type="match status" value="1"/>
</dbReference>
<reference evidence="2 3" key="1">
    <citation type="journal article" date="2020" name="Microb. Ecol.">
        <title>Ecogenomics of the Marine Benthic Filamentous Cyanobacterium Adonisia.</title>
        <authorList>
            <person name="Walter J.M."/>
            <person name="Coutinho F.H."/>
            <person name="Leomil L."/>
            <person name="Hargreaves P.I."/>
            <person name="Campeao M.E."/>
            <person name="Vieira V.V."/>
            <person name="Silva B.S."/>
            <person name="Fistarol G.O."/>
            <person name="Salomon P.S."/>
            <person name="Sawabe T."/>
            <person name="Mino S."/>
            <person name="Hosokawa M."/>
            <person name="Miyashita H."/>
            <person name="Maruyama F."/>
            <person name="van Verk M.C."/>
            <person name="Dutilh B.E."/>
            <person name="Thompson C.C."/>
            <person name="Thompson F.L."/>
        </authorList>
    </citation>
    <scope>NUCLEOTIDE SEQUENCE [LARGE SCALE GENOMIC DNA]</scope>
    <source>
        <strain evidence="2 3">CCMR0081</strain>
    </source>
</reference>
<dbReference type="InterPro" id="IPR004013">
    <property type="entry name" value="PHP_dom"/>
</dbReference>
<dbReference type="PANTHER" id="PTHR42924:SF3">
    <property type="entry name" value="POLYMERASE_HISTIDINOL PHOSPHATASE N-TERMINAL DOMAIN-CONTAINING PROTEIN"/>
    <property type="match status" value="1"/>
</dbReference>
<organism evidence="2 3">
    <name type="scientific">Adonisia turfae CCMR0081</name>
    <dbReference type="NCBI Taxonomy" id="2292702"/>
    <lineage>
        <taxon>Bacteria</taxon>
        <taxon>Bacillati</taxon>
        <taxon>Cyanobacteriota</taxon>
        <taxon>Adonisia</taxon>
        <taxon>Adonisia turfae</taxon>
    </lineage>
</organism>
<feature type="domain" description="Polymerase/histidinol phosphatase N-terminal" evidence="1">
    <location>
        <begin position="37"/>
        <end position="117"/>
    </location>
</feature>
<evidence type="ECO:0000259" key="1">
    <source>
        <dbReference type="SMART" id="SM00481"/>
    </source>
</evidence>
<dbReference type="InterPro" id="IPR052018">
    <property type="entry name" value="PHP_domain"/>
</dbReference>
<comment type="caution">
    <text evidence="2">The sequence shown here is derived from an EMBL/GenBank/DDBJ whole genome shotgun (WGS) entry which is preliminary data.</text>
</comment>
<dbReference type="RefSeq" id="WP_163697139.1">
    <property type="nucleotide sequence ID" value="NZ_QXHD01000004.1"/>
</dbReference>
<dbReference type="GO" id="GO:0035312">
    <property type="term" value="F:5'-3' DNA exonuclease activity"/>
    <property type="evidence" value="ECO:0007669"/>
    <property type="project" value="TreeGrafter"/>
</dbReference>
<dbReference type="Pfam" id="PF02811">
    <property type="entry name" value="PHP"/>
    <property type="match status" value="1"/>
</dbReference>
<evidence type="ECO:0000313" key="2">
    <source>
        <dbReference type="EMBL" id="NEZ55326.1"/>
    </source>
</evidence>
<name>A0A6M0RGE7_9CYAN</name>